<evidence type="ECO:0000256" key="1">
    <source>
        <dbReference type="ARBA" id="ARBA00023125"/>
    </source>
</evidence>
<dbReference type="EMBL" id="CP003843">
    <property type="protein sequence ID" value="AFS82566.1"/>
    <property type="molecule type" value="Genomic_DNA"/>
</dbReference>
<organism evidence="4 5">
    <name type="scientific">Candidatus Nitrosopumilus sediminis</name>
    <dbReference type="NCBI Taxonomy" id="1229909"/>
    <lineage>
        <taxon>Archaea</taxon>
        <taxon>Nitrososphaerota</taxon>
        <taxon>Nitrososphaeria</taxon>
        <taxon>Nitrosopumilales</taxon>
        <taxon>Nitrosopumilaceae</taxon>
        <taxon>Nitrosopumilus</taxon>
    </lineage>
</organism>
<dbReference type="InterPro" id="IPR010998">
    <property type="entry name" value="Integrase_recombinase_N"/>
</dbReference>
<dbReference type="Gene3D" id="1.10.150.130">
    <property type="match status" value="1"/>
</dbReference>
<proteinExistence type="predicted"/>
<accession>K0BE04</accession>
<dbReference type="STRING" id="1229909.NSED_03800"/>
<name>K0BE04_9ARCH</name>
<keyword evidence="5" id="KW-1185">Reference proteome</keyword>
<sequence>MIVAEPTFTKTRNIENYLDRIQLKSKGTIKNIESYLRRFDSYLQDTYNKPNEVILDEILSMKNNQDVVLFDILQDFVNYLSGKTNRLNANTISSGYVRHTVYAIKGYLRFYGFKITSDDLKDALTLPRIVEEEREPLTREQLHLILNNQTGLRRVLYLVMSSSGMRPSEVLQIRKCDLELEKYERILVKIPAKITKTKKPRITFISKEAEKELLPYLKKINGNSFIFNPSNKTMEQIRLSELQIFGRLREKIGLSEKYESGIFHVSLGDSLRSWFVTKCNRVDYGFGHALAGHDQYMKRYDRLTLEDKIELYLKAEKSLQVFEYLDDDKEKKIQELEQKYEITNKKLELVLNMIENSQKNKSQIVIGRKNNFDDL</sequence>
<dbReference type="Gene3D" id="1.10.443.10">
    <property type="entry name" value="Intergrase catalytic core"/>
    <property type="match status" value="1"/>
</dbReference>
<evidence type="ECO:0000313" key="5">
    <source>
        <dbReference type="Proteomes" id="UP000006100"/>
    </source>
</evidence>
<dbReference type="GeneID" id="13697778"/>
<keyword evidence="1" id="KW-0238">DNA-binding</keyword>
<gene>
    <name evidence="4" type="ORF">NSED_03800</name>
</gene>
<dbReference type="RefSeq" id="WP_014964938.1">
    <property type="nucleotide sequence ID" value="NC_018656.1"/>
</dbReference>
<evidence type="ECO:0000256" key="3">
    <source>
        <dbReference type="SAM" id="Coils"/>
    </source>
</evidence>
<dbReference type="HOGENOM" id="CLU_764203_0_0_2"/>
<dbReference type="AlphaFoldDB" id="K0BE04"/>
<dbReference type="InterPro" id="IPR011010">
    <property type="entry name" value="DNA_brk_join_enz"/>
</dbReference>
<dbReference type="eggNOG" id="arCOG01241">
    <property type="taxonomic scope" value="Archaea"/>
</dbReference>
<evidence type="ECO:0000256" key="2">
    <source>
        <dbReference type="ARBA" id="ARBA00023172"/>
    </source>
</evidence>
<dbReference type="KEGG" id="nir:NSED_03800"/>
<keyword evidence="2" id="KW-0233">DNA recombination</keyword>
<dbReference type="InterPro" id="IPR013762">
    <property type="entry name" value="Integrase-like_cat_sf"/>
</dbReference>
<keyword evidence="3" id="KW-0175">Coiled coil</keyword>
<dbReference type="OrthoDB" id="379605at2157"/>
<dbReference type="SUPFAM" id="SSF56349">
    <property type="entry name" value="DNA breaking-rejoining enzymes"/>
    <property type="match status" value="1"/>
</dbReference>
<dbReference type="PATRIC" id="fig|1229909.8.peg.821"/>
<dbReference type="GO" id="GO:0006310">
    <property type="term" value="P:DNA recombination"/>
    <property type="evidence" value="ECO:0007669"/>
    <property type="project" value="UniProtKB-KW"/>
</dbReference>
<reference evidence="4 5" key="1">
    <citation type="journal article" date="2012" name="J. Bacteriol.">
        <title>Draft Genome Sequence of an Ammonia-Oxidizing Archaeon, "Candidatus Nitrosopumilus sediminis" AR2, from Svalbard in the Arctic Circle.</title>
        <authorList>
            <person name="Park S.J."/>
            <person name="Kim J.G."/>
            <person name="Jung M.Y."/>
            <person name="Kim S.J."/>
            <person name="Cha I.T."/>
            <person name="Ghai R."/>
            <person name="Martin-Cuadrado A.B."/>
            <person name="Rodriguez-Valera F."/>
            <person name="Rhee S.K."/>
        </authorList>
    </citation>
    <scope>NUCLEOTIDE SEQUENCE [LARGE SCALE GENOMIC DNA]</scope>
    <source>
        <strain evidence="4 5">AR2</strain>
    </source>
</reference>
<dbReference type="Proteomes" id="UP000006100">
    <property type="component" value="Chromosome"/>
</dbReference>
<feature type="coiled-coil region" evidence="3">
    <location>
        <begin position="326"/>
        <end position="353"/>
    </location>
</feature>
<dbReference type="GO" id="GO:0003677">
    <property type="term" value="F:DNA binding"/>
    <property type="evidence" value="ECO:0007669"/>
    <property type="project" value="UniProtKB-KW"/>
</dbReference>
<protein>
    <submittedName>
        <fullName evidence="4">Integrase family protein</fullName>
    </submittedName>
</protein>
<dbReference type="GO" id="GO:0015074">
    <property type="term" value="P:DNA integration"/>
    <property type="evidence" value="ECO:0007669"/>
    <property type="project" value="InterPro"/>
</dbReference>
<evidence type="ECO:0000313" key="4">
    <source>
        <dbReference type="EMBL" id="AFS82566.1"/>
    </source>
</evidence>